<keyword evidence="13" id="KW-1185">Reference proteome</keyword>
<dbReference type="Pfam" id="PF01555">
    <property type="entry name" value="N6_N4_Mtase"/>
    <property type="match status" value="2"/>
</dbReference>
<dbReference type="OrthoDB" id="38200at2157"/>
<dbReference type="EMBL" id="AOHS01000065">
    <property type="protein sequence ID" value="ELY22990.1"/>
    <property type="molecule type" value="Genomic_DNA"/>
</dbReference>
<evidence type="ECO:0000313" key="13">
    <source>
        <dbReference type="Proteomes" id="UP000001879"/>
    </source>
</evidence>
<gene>
    <name evidence="11" type="ordered locus">Nmag_4235</name>
    <name evidence="12" type="ORF">C500_21040</name>
</gene>
<dbReference type="InterPro" id="IPR017985">
    <property type="entry name" value="MeTrfase_CN4_CS"/>
</dbReference>
<dbReference type="InterPro" id="IPR029063">
    <property type="entry name" value="SAM-dependent_MTases_sf"/>
</dbReference>
<keyword evidence="6" id="KW-0238">DNA-binding</keyword>
<dbReference type="GO" id="GO:0015667">
    <property type="term" value="F:site-specific DNA-methyltransferase (cytosine-N4-specific) activity"/>
    <property type="evidence" value="ECO:0007669"/>
    <property type="project" value="UniProtKB-EC"/>
</dbReference>
<comment type="similarity">
    <text evidence="1">Belongs to the N(4)/N(6)-methyltransferase family. N(4) subfamily.</text>
</comment>
<dbReference type="PRINTS" id="PR00508">
    <property type="entry name" value="S21N4MTFRASE"/>
</dbReference>
<reference evidence="11" key="4">
    <citation type="submission" date="2016-09" db="EMBL/GenBank/DDBJ databases">
        <authorList>
            <person name="Pfeiffer F."/>
        </authorList>
    </citation>
    <scope>NUCLEOTIDE SEQUENCE</scope>
    <source>
        <strain evidence="11">ATCC 43099</strain>
        <plasmid evidence="11">pNMAG03</plasmid>
    </source>
</reference>
<organism evidence="11 13">
    <name type="scientific">Natrialba magadii (strain ATCC 43099 / DSM 3394 / CCM 3739 / CIP 104546 / IAM 13178 / JCM 8861 / NBRC 102185 / NCIMB 2190 / MS3)</name>
    <name type="common">Natronobacterium magadii</name>
    <dbReference type="NCBI Taxonomy" id="547559"/>
    <lineage>
        <taxon>Archaea</taxon>
        <taxon>Methanobacteriati</taxon>
        <taxon>Methanobacteriota</taxon>
        <taxon>Stenosarchaea group</taxon>
        <taxon>Halobacteria</taxon>
        <taxon>Halobacteriales</taxon>
        <taxon>Natrialbaceae</taxon>
        <taxon>Natrialba</taxon>
    </lineage>
</organism>
<evidence type="ECO:0000256" key="2">
    <source>
        <dbReference type="ARBA" id="ARBA00022603"/>
    </source>
</evidence>
<dbReference type="EMBL" id="CP001935">
    <property type="protein sequence ID" value="ADD07743.1"/>
    <property type="molecule type" value="Genomic_DNA"/>
</dbReference>
<dbReference type="KEGG" id="nmg:Nmag_4235"/>
<evidence type="ECO:0000256" key="3">
    <source>
        <dbReference type="ARBA" id="ARBA00022679"/>
    </source>
</evidence>
<protein>
    <recommendedName>
        <fullName evidence="8">Type II methyltransferase</fullName>
        <ecNumber evidence="8">2.1.1.113</ecNumber>
    </recommendedName>
    <alternativeName>
        <fullName evidence="8">N-4 cytosine-specific methyltransferase</fullName>
    </alternativeName>
</protein>
<dbReference type="PATRIC" id="fig|547559.17.peg.4150"/>
<evidence type="ECO:0000256" key="6">
    <source>
        <dbReference type="ARBA" id="ARBA00023125"/>
    </source>
</evidence>
<dbReference type="SUPFAM" id="SSF53335">
    <property type="entry name" value="S-adenosyl-L-methionine-dependent methyltransferases"/>
    <property type="match status" value="2"/>
</dbReference>
<dbReference type="GO" id="GO:0009307">
    <property type="term" value="P:DNA restriction-modification system"/>
    <property type="evidence" value="ECO:0007669"/>
    <property type="project" value="UniProtKB-KW"/>
</dbReference>
<evidence type="ECO:0000313" key="12">
    <source>
        <dbReference type="EMBL" id="ELY22990.1"/>
    </source>
</evidence>
<feature type="region of interest" description="Disordered" evidence="9">
    <location>
        <begin position="210"/>
        <end position="231"/>
    </location>
</feature>
<geneLocation type="plasmid" evidence="11 13">
    <name>pNMAG03</name>
</geneLocation>
<evidence type="ECO:0000256" key="9">
    <source>
        <dbReference type="SAM" id="MobiDB-lite"/>
    </source>
</evidence>
<dbReference type="REBASE" id="24487">
    <property type="entry name" value="M.NmaORF4235P"/>
</dbReference>
<keyword evidence="11" id="KW-0614">Plasmid</keyword>
<dbReference type="AlphaFoldDB" id="D3T2D4"/>
<evidence type="ECO:0000313" key="14">
    <source>
        <dbReference type="Proteomes" id="UP000011543"/>
    </source>
</evidence>
<reference evidence="11 13" key="2">
    <citation type="journal article" date="2012" name="BMC Genomics">
        <title>A comparative genomics perspective on the genetic content of the alkaliphilic haloarchaeon Natrialba magadii ATCC 43099T.</title>
        <authorList>
            <person name="Siddaramappa S."/>
            <person name="Challacombe J.F."/>
            <person name="Decastro R.E."/>
            <person name="Pfeiffer F."/>
            <person name="Sastre D.E."/>
            <person name="Gimenez M.I."/>
            <person name="Paggi R.A."/>
            <person name="Detter J.C."/>
            <person name="Davenport K.W."/>
            <person name="Goodwin L.A."/>
            <person name="Kyrpides N."/>
            <person name="Tapia R."/>
            <person name="Pitluck S."/>
            <person name="Lucas S."/>
            <person name="Woyke T."/>
            <person name="Maupin-Furlow J.A."/>
        </authorList>
    </citation>
    <scope>NUCLEOTIDE SEQUENCE [LARGE SCALE GENOMIC DNA]</scope>
    <source>
        <strain evidence="11">ATCC 43099</strain>
        <strain evidence="13">ATCC 43099 / DSM 3394 / CCM 3739 / CIP 104546 / IAM 13178 / JCM 8861 / NBRC 102185 / NCIMB 2190 / MS3</strain>
    </source>
</reference>
<dbReference type="Proteomes" id="UP000001879">
    <property type="component" value="Plasmid pNMAG03"/>
</dbReference>
<feature type="domain" description="DNA methylase N-4/N-6" evidence="10">
    <location>
        <begin position="391"/>
        <end position="428"/>
    </location>
</feature>
<dbReference type="HOGENOM" id="CLU_024927_2_0_2"/>
<keyword evidence="2 8" id="KW-0489">Methyltransferase</keyword>
<comment type="catalytic activity">
    <reaction evidence="7 8">
        <text>a 2'-deoxycytidine in DNA + S-adenosyl-L-methionine = an N(4)-methyl-2'-deoxycytidine in DNA + S-adenosyl-L-homocysteine + H(+)</text>
        <dbReference type="Rhea" id="RHEA:16857"/>
        <dbReference type="Rhea" id="RHEA-COMP:11369"/>
        <dbReference type="Rhea" id="RHEA-COMP:13674"/>
        <dbReference type="ChEBI" id="CHEBI:15378"/>
        <dbReference type="ChEBI" id="CHEBI:57856"/>
        <dbReference type="ChEBI" id="CHEBI:59789"/>
        <dbReference type="ChEBI" id="CHEBI:85452"/>
        <dbReference type="ChEBI" id="CHEBI:137933"/>
        <dbReference type="EC" id="2.1.1.113"/>
    </reaction>
</comment>
<dbReference type="InterPro" id="IPR001091">
    <property type="entry name" value="RM_Methyltransferase"/>
</dbReference>
<evidence type="ECO:0000256" key="1">
    <source>
        <dbReference type="ARBA" id="ARBA00010203"/>
    </source>
</evidence>
<sequence length="459" mass="51076">MDLLELWAVVDMISEWTGDIHEGDAEEVLAELPESSVHCVVTSPPYFGHRDYGVDGQIGLEDSLDEFIESLVDVASEIRRVLRDDGSWWLNLGDSFAGSGGAGGQWGQNEHGSATRLADAGDAYNGPLNTSNIRRKSKMLVPHRVAIALENAGWIIRADAVWTKPNGMPSSAHDRLNEKKEFVFHLVPEPHYWFNLDAIREPHSEASLERAGRHDQAKRGYPSNDHSLEPSRFCHPNGKNPGDIFEINAAQFSDAHFAVFPEELCKDPIKSSCPEKVCAECGTPHEQLTEEIDPWNVESPDREQLRRAIEVYKASDLTEDHLEAVRAYGFADAAAGKNQNRSGLNDERVQQLASEAKDVLEGYFREFTTTYERHIGWEAACDCETDETNPGIVLDPFAGAGTTCLVAKRFGRRFIGVDLNPEFVAMAQQRIGLDVDDPDLLLDEDETSLREFIEVGDTP</sequence>
<dbReference type="Proteomes" id="UP000011543">
    <property type="component" value="Unassembled WGS sequence"/>
</dbReference>
<evidence type="ECO:0000259" key="10">
    <source>
        <dbReference type="Pfam" id="PF01555"/>
    </source>
</evidence>
<dbReference type="CDD" id="cd02440">
    <property type="entry name" value="AdoMet_MTases"/>
    <property type="match status" value="1"/>
</dbReference>
<feature type="domain" description="DNA methylase N-4/N-6" evidence="10">
    <location>
        <begin position="37"/>
        <end position="275"/>
    </location>
</feature>
<reference evidence="13" key="1">
    <citation type="submission" date="2010-02" db="EMBL/GenBank/DDBJ databases">
        <title>Complete sequence of plasmid 3 of Natrialba magadii ATCC 43099.</title>
        <authorList>
            <consortium name="US DOE Joint Genome Institute"/>
            <person name="Lucas S."/>
            <person name="Copeland A."/>
            <person name="Lapidus A."/>
            <person name="Cheng J.-F."/>
            <person name="Bruce D."/>
            <person name="Goodwin L."/>
            <person name="Pitluck S."/>
            <person name="Davenport K."/>
            <person name="Saunders E."/>
            <person name="Detter J.C."/>
            <person name="Han C."/>
            <person name="Tapia R."/>
            <person name="Land M."/>
            <person name="Hauser L."/>
            <person name="Kyrpides N."/>
            <person name="Mikhailova N."/>
            <person name="De Castro R.E."/>
            <person name="Maupin-Furlow J.A."/>
            <person name="Woyke T."/>
        </authorList>
    </citation>
    <scope>NUCLEOTIDE SEQUENCE [LARGE SCALE GENOMIC DNA]</scope>
    <source>
        <strain evidence="13">ATCC 43099 / DSM 3394 / CCM 3739 / CIP 104546 / IAM 13178 / JCM 8861 / NBRC 102185 / NCIMB 2190 / MS3</strain>
        <plasmid evidence="13">pNMAG03</plasmid>
    </source>
</reference>
<accession>D3T2D4</accession>
<evidence type="ECO:0000256" key="7">
    <source>
        <dbReference type="ARBA" id="ARBA00049120"/>
    </source>
</evidence>
<reference evidence="12 14" key="3">
    <citation type="journal article" date="2014" name="PLoS Genet.">
        <title>Phylogenetically driven sequencing of extremely halophilic archaea reveals strategies for static and dynamic osmo-response.</title>
        <authorList>
            <person name="Becker E.A."/>
            <person name="Seitzer P.M."/>
            <person name="Tritt A."/>
            <person name="Larsen D."/>
            <person name="Krusor M."/>
            <person name="Yao A.I."/>
            <person name="Wu D."/>
            <person name="Madern D."/>
            <person name="Eisen J.A."/>
            <person name="Darling A.E."/>
            <person name="Facciotti M.T."/>
        </authorList>
    </citation>
    <scope>NUCLEOTIDE SEQUENCE [LARGE SCALE GENOMIC DNA]</scope>
    <source>
        <strain evidence="14">ATCC 43099 / DSM 3394 / CCM 3739 / CIP 104546 / IAM 13178 / JCM 8861 / NBRC 102185 / NCIMB 2190 / MS3</strain>
        <strain evidence="12">MS-3</strain>
    </source>
</reference>
<dbReference type="EC" id="2.1.1.113" evidence="8"/>
<evidence type="ECO:0000313" key="11">
    <source>
        <dbReference type="EMBL" id="ADD07743.1"/>
    </source>
</evidence>
<dbReference type="Gene3D" id="3.40.50.150">
    <property type="entry name" value="Vaccinia Virus protein VP39"/>
    <property type="match status" value="2"/>
</dbReference>
<keyword evidence="5 8" id="KW-0680">Restriction system</keyword>
<evidence type="ECO:0000256" key="5">
    <source>
        <dbReference type="ARBA" id="ARBA00022747"/>
    </source>
</evidence>
<dbReference type="PROSITE" id="PS00093">
    <property type="entry name" value="N4_MTASE"/>
    <property type="match status" value="1"/>
</dbReference>
<dbReference type="GO" id="GO:0032259">
    <property type="term" value="P:methylation"/>
    <property type="evidence" value="ECO:0007669"/>
    <property type="project" value="UniProtKB-KW"/>
</dbReference>
<proteinExistence type="inferred from homology"/>
<keyword evidence="4 8" id="KW-0949">S-adenosyl-L-methionine</keyword>
<keyword evidence="3 11" id="KW-0808">Transferase</keyword>
<dbReference type="GO" id="GO:0003677">
    <property type="term" value="F:DNA binding"/>
    <property type="evidence" value="ECO:0007669"/>
    <property type="project" value="UniProtKB-KW"/>
</dbReference>
<evidence type="ECO:0000256" key="4">
    <source>
        <dbReference type="ARBA" id="ARBA00022691"/>
    </source>
</evidence>
<dbReference type="GO" id="GO:0008170">
    <property type="term" value="F:N-methyltransferase activity"/>
    <property type="evidence" value="ECO:0007669"/>
    <property type="project" value="InterPro"/>
</dbReference>
<name>D3T2D4_NATMM</name>
<dbReference type="InterPro" id="IPR002941">
    <property type="entry name" value="DNA_methylase_N4/N6"/>
</dbReference>
<evidence type="ECO:0000256" key="8">
    <source>
        <dbReference type="RuleBase" id="RU362026"/>
    </source>
</evidence>